<dbReference type="EMBL" id="OCTN01000002">
    <property type="protein sequence ID" value="SOH93342.1"/>
    <property type="molecule type" value="Genomic_DNA"/>
</dbReference>
<evidence type="ECO:0000313" key="2">
    <source>
        <dbReference type="Proteomes" id="UP000220034"/>
    </source>
</evidence>
<organism evidence="1 2">
    <name type="scientific">Pontivivens marinum</name>
    <dbReference type="NCBI Taxonomy" id="1690039"/>
    <lineage>
        <taxon>Bacteria</taxon>
        <taxon>Pseudomonadati</taxon>
        <taxon>Pseudomonadota</taxon>
        <taxon>Alphaproteobacteria</taxon>
        <taxon>Rhodobacterales</taxon>
        <taxon>Paracoccaceae</taxon>
        <taxon>Pontivivens</taxon>
    </lineage>
</organism>
<accession>A0A2C9CQ08</accession>
<sequence>MSNLTANGRAVIADLSRRYGLSQDAVEHMARAVSNGGGTMAQFNVPELGGSGQWMSGGMTMVGDMFNSGLQNTVSNLCGELSNAMASTLFFEQLSMAMGGSVWPEWLGQPASSGGQNQSRYAYFPQARRLAFDHGDGREIVLLDTGDHQIGGFSQQQSGYGDPFSGISVSSQFGQFALSSFPVARTDGAAEPEVFEPMQPAETFQPEPEPAINVAPSLGGEDILGTIGRLAQLRDVGALSEEEFASKKAELLARL</sequence>
<proteinExistence type="predicted"/>
<evidence type="ECO:0000313" key="1">
    <source>
        <dbReference type="EMBL" id="SOH93342.1"/>
    </source>
</evidence>
<dbReference type="OrthoDB" id="1778949at2"/>
<protein>
    <submittedName>
        <fullName evidence="1">Short C-terminal domain-containing protein</fullName>
    </submittedName>
</protein>
<dbReference type="RefSeq" id="WP_097928933.1">
    <property type="nucleotide sequence ID" value="NZ_OCTN01000002.1"/>
</dbReference>
<name>A0A2C9CQ08_9RHOB</name>
<dbReference type="AlphaFoldDB" id="A0A2C9CQ08"/>
<keyword evidence="2" id="KW-1185">Reference proteome</keyword>
<reference evidence="2" key="1">
    <citation type="submission" date="2017-09" db="EMBL/GenBank/DDBJ databases">
        <authorList>
            <person name="Varghese N."/>
            <person name="Submissions S."/>
        </authorList>
    </citation>
    <scope>NUCLEOTIDE SEQUENCE [LARGE SCALE GENOMIC DNA]</scope>
    <source>
        <strain evidence="2">C7</strain>
    </source>
</reference>
<gene>
    <name evidence="1" type="ORF">SAMN06273572_10217</name>
</gene>
<dbReference type="Proteomes" id="UP000220034">
    <property type="component" value="Unassembled WGS sequence"/>
</dbReference>